<feature type="compositionally biased region" description="Basic residues" evidence="1">
    <location>
        <begin position="179"/>
        <end position="189"/>
    </location>
</feature>
<sequence length="382" mass="43340">MFQDFCYSDTVRPSRSDEVLKLTSFEKVASLKLSSYQIKNGGVIRGQMGLFGSCRKVAGGGVEVAGYWRETREKDEEFKQPHFESYRPKFSEDIPNELKEYLDAHLVKDRVLDNKDCSVKSLVVVEKKTIVHIITKVEFVRPKQQEKSVRKPVKYAEMYRKRVVSGNNSTKVTYNNSTRKTHPSAHKKMAPRAVLVKTGLIPPNTARPKAVNTARPKAVNTARPSSAVVNVVRGHPQKVQEDQGYVDSRCTRHMTGNMSYLLDFKEFNKGYVTFRGGANSGRITGKGTIKTNNLDFEDVYFVKELKFNLFSVSQMCDRKNNVLFTDTECLILSPNFKLPDESQILLRVPRKNNMYSVDMKNIVPKESLTCLVAKAALDESML</sequence>
<evidence type="ECO:0000256" key="1">
    <source>
        <dbReference type="SAM" id="MobiDB-lite"/>
    </source>
</evidence>
<feature type="domain" description="Retrovirus-related Pol polyprotein from transposon TNT 1-94-like beta-barrel" evidence="2">
    <location>
        <begin position="245"/>
        <end position="318"/>
    </location>
</feature>
<reference evidence="3" key="1">
    <citation type="journal article" date="2019" name="Sci. Rep.">
        <title>Draft genome of Tanacetum cinerariifolium, the natural source of mosquito coil.</title>
        <authorList>
            <person name="Yamashiro T."/>
            <person name="Shiraishi A."/>
            <person name="Satake H."/>
            <person name="Nakayama K."/>
        </authorList>
    </citation>
    <scope>NUCLEOTIDE SEQUENCE</scope>
</reference>
<feature type="compositionally biased region" description="Polar residues" evidence="1">
    <location>
        <begin position="168"/>
        <end position="178"/>
    </location>
</feature>
<dbReference type="EMBL" id="BKCJ010009797">
    <property type="protein sequence ID" value="GEU88663.1"/>
    <property type="molecule type" value="Genomic_DNA"/>
</dbReference>
<dbReference type="Pfam" id="PF22936">
    <property type="entry name" value="Pol_BBD"/>
    <property type="match status" value="1"/>
</dbReference>
<evidence type="ECO:0000259" key="2">
    <source>
        <dbReference type="Pfam" id="PF22936"/>
    </source>
</evidence>
<protein>
    <submittedName>
        <fullName evidence="3">Ribonuclease H-like domain-containing protein</fullName>
    </submittedName>
</protein>
<evidence type="ECO:0000313" key="3">
    <source>
        <dbReference type="EMBL" id="GEU88663.1"/>
    </source>
</evidence>
<organism evidence="3">
    <name type="scientific">Tanacetum cinerariifolium</name>
    <name type="common">Dalmatian daisy</name>
    <name type="synonym">Chrysanthemum cinerariifolium</name>
    <dbReference type="NCBI Taxonomy" id="118510"/>
    <lineage>
        <taxon>Eukaryota</taxon>
        <taxon>Viridiplantae</taxon>
        <taxon>Streptophyta</taxon>
        <taxon>Embryophyta</taxon>
        <taxon>Tracheophyta</taxon>
        <taxon>Spermatophyta</taxon>
        <taxon>Magnoliopsida</taxon>
        <taxon>eudicotyledons</taxon>
        <taxon>Gunneridae</taxon>
        <taxon>Pentapetalae</taxon>
        <taxon>asterids</taxon>
        <taxon>campanulids</taxon>
        <taxon>Asterales</taxon>
        <taxon>Asteraceae</taxon>
        <taxon>Asteroideae</taxon>
        <taxon>Anthemideae</taxon>
        <taxon>Anthemidinae</taxon>
        <taxon>Tanacetum</taxon>
    </lineage>
</organism>
<feature type="region of interest" description="Disordered" evidence="1">
    <location>
        <begin position="202"/>
        <end position="224"/>
    </location>
</feature>
<name>A0A6L2NR69_TANCI</name>
<proteinExistence type="predicted"/>
<dbReference type="AlphaFoldDB" id="A0A6L2NR69"/>
<accession>A0A6L2NR69</accession>
<comment type="caution">
    <text evidence="3">The sequence shown here is derived from an EMBL/GenBank/DDBJ whole genome shotgun (WGS) entry which is preliminary data.</text>
</comment>
<dbReference type="InterPro" id="IPR054722">
    <property type="entry name" value="PolX-like_BBD"/>
</dbReference>
<feature type="region of interest" description="Disordered" evidence="1">
    <location>
        <begin position="168"/>
        <end position="189"/>
    </location>
</feature>
<gene>
    <name evidence="3" type="ORF">Tci_060641</name>
</gene>